<proteinExistence type="inferred from homology"/>
<gene>
    <name evidence="7 13" type="primary">pcnB</name>
    <name evidence="13" type="ORF">KME65_17100</name>
</gene>
<dbReference type="PANTHER" id="PTHR43051:SF1">
    <property type="entry name" value="POLYNUCLEOTIDE ADENYLYLTRANSFERASE FAMILY PROTEIN"/>
    <property type="match status" value="1"/>
</dbReference>
<evidence type="ECO:0000256" key="3">
    <source>
        <dbReference type="ARBA" id="ARBA00022741"/>
    </source>
</evidence>
<evidence type="ECO:0000259" key="11">
    <source>
        <dbReference type="Pfam" id="PF12626"/>
    </source>
</evidence>
<dbReference type="Pfam" id="PF01743">
    <property type="entry name" value="PolyA_pol"/>
    <property type="match status" value="1"/>
</dbReference>
<keyword evidence="4 7" id="KW-0067">ATP-binding</keyword>
<dbReference type="InterPro" id="IPR025866">
    <property type="entry name" value="PolyA_pol_arg_C_dom"/>
</dbReference>
<protein>
    <recommendedName>
        <fullName evidence="7">Poly(A) polymerase I</fullName>
        <shortName evidence="7">PAP I</shortName>
        <ecNumber evidence="7">2.7.7.19</ecNumber>
    </recommendedName>
</protein>
<evidence type="ECO:0000313" key="13">
    <source>
        <dbReference type="EMBL" id="MBT2990675.1"/>
    </source>
</evidence>
<feature type="active site" evidence="7">
    <location>
        <position position="77"/>
    </location>
</feature>
<evidence type="ECO:0000313" key="14">
    <source>
        <dbReference type="Proteomes" id="UP000770889"/>
    </source>
</evidence>
<dbReference type="InterPro" id="IPR052191">
    <property type="entry name" value="tRNA_ntf/polyA_polymerase_I"/>
</dbReference>
<dbReference type="FunFam" id="3.30.460.10:FF:000035">
    <property type="entry name" value="Poly(A) polymerase I"/>
    <property type="match status" value="1"/>
</dbReference>
<dbReference type="GO" id="GO:0006397">
    <property type="term" value="P:mRNA processing"/>
    <property type="evidence" value="ECO:0007669"/>
    <property type="project" value="UniProtKB-KW"/>
</dbReference>
<dbReference type="GO" id="GO:0005524">
    <property type="term" value="F:ATP binding"/>
    <property type="evidence" value="ECO:0007669"/>
    <property type="project" value="UniProtKB-UniRule"/>
</dbReference>
<dbReference type="InterPro" id="IPR010206">
    <property type="entry name" value="PolA_pol_I"/>
</dbReference>
<dbReference type="Proteomes" id="UP000770889">
    <property type="component" value="Unassembled WGS sequence"/>
</dbReference>
<feature type="domain" description="Poly A polymerase head" evidence="10">
    <location>
        <begin position="59"/>
        <end position="187"/>
    </location>
</feature>
<dbReference type="PANTHER" id="PTHR43051">
    <property type="entry name" value="POLYNUCLEOTIDE ADENYLYLTRANSFERASE FAMILY PROTEIN"/>
    <property type="match status" value="1"/>
</dbReference>
<evidence type="ECO:0000256" key="4">
    <source>
        <dbReference type="ARBA" id="ARBA00022840"/>
    </source>
</evidence>
<dbReference type="InterPro" id="IPR032828">
    <property type="entry name" value="PolyA_RNA-bd"/>
</dbReference>
<keyword evidence="6 7" id="KW-0804">Transcription</keyword>
<dbReference type="HAMAP" id="MF_00957">
    <property type="entry name" value="PolyA_pol"/>
    <property type="match status" value="1"/>
</dbReference>
<dbReference type="InterPro" id="IPR043519">
    <property type="entry name" value="NT_sf"/>
</dbReference>
<comment type="catalytic activity">
    <reaction evidence="7">
        <text>RNA(n) + ATP = RNA(n)-3'-adenine ribonucleotide + diphosphate</text>
        <dbReference type="Rhea" id="RHEA:11332"/>
        <dbReference type="Rhea" id="RHEA-COMP:14527"/>
        <dbReference type="Rhea" id="RHEA-COMP:17347"/>
        <dbReference type="ChEBI" id="CHEBI:30616"/>
        <dbReference type="ChEBI" id="CHEBI:33019"/>
        <dbReference type="ChEBI" id="CHEBI:140395"/>
        <dbReference type="ChEBI" id="CHEBI:173115"/>
        <dbReference type="EC" id="2.7.7.19"/>
    </reaction>
</comment>
<feature type="region of interest" description="Disordered" evidence="9">
    <location>
        <begin position="419"/>
        <end position="455"/>
    </location>
</feature>
<evidence type="ECO:0000256" key="1">
    <source>
        <dbReference type="ARBA" id="ARBA00022664"/>
    </source>
</evidence>
<dbReference type="EMBL" id="JAHHGM010000019">
    <property type="protein sequence ID" value="MBT2990675.1"/>
    <property type="molecule type" value="Genomic_DNA"/>
</dbReference>
<comment type="caution">
    <text evidence="13">The sequence shown here is derived from an EMBL/GenBank/DDBJ whole genome shotgun (WGS) entry which is preliminary data.</text>
</comment>
<dbReference type="GO" id="GO:0043633">
    <property type="term" value="P:polyadenylation-dependent RNA catabolic process"/>
    <property type="evidence" value="ECO:0007669"/>
    <property type="project" value="InterPro"/>
</dbReference>
<dbReference type="AlphaFoldDB" id="A0A944MGR0"/>
<feature type="domain" description="Polymerase A arginine-rich C-terminal" evidence="11">
    <location>
        <begin position="331"/>
        <end position="446"/>
    </location>
</feature>
<dbReference type="Gene3D" id="1.10.3090.10">
    <property type="entry name" value="cca-adding enzyme, domain 2"/>
    <property type="match status" value="1"/>
</dbReference>
<dbReference type="InterPro" id="IPR002646">
    <property type="entry name" value="PolA_pol_head_dom"/>
</dbReference>
<keyword evidence="3 7" id="KW-0547">Nucleotide-binding</keyword>
<reference evidence="13 14" key="1">
    <citation type="submission" date="2021-05" db="EMBL/GenBank/DDBJ databases">
        <title>Genetic and Functional Diversity in Clade A Lucinid endosymbionts from the Bahamas.</title>
        <authorList>
            <person name="Giani N.M."/>
            <person name="Engel A.S."/>
            <person name="Campbell B.J."/>
        </authorList>
    </citation>
    <scope>NUCLEOTIDE SEQUENCE [LARGE SCALE GENOMIC DNA]</scope>
    <source>
        <strain evidence="13">LUC16012Gg_MoonRockCtena</strain>
    </source>
</reference>
<accession>A0A944MGR0</accession>
<evidence type="ECO:0000259" key="12">
    <source>
        <dbReference type="Pfam" id="PF12627"/>
    </source>
</evidence>
<keyword evidence="5 7" id="KW-0694">RNA-binding</keyword>
<evidence type="ECO:0000256" key="7">
    <source>
        <dbReference type="HAMAP-Rule" id="MF_00957"/>
    </source>
</evidence>
<feature type="active site" evidence="7">
    <location>
        <position position="156"/>
    </location>
</feature>
<dbReference type="GO" id="GO:1990817">
    <property type="term" value="F:poly(A) RNA polymerase activity"/>
    <property type="evidence" value="ECO:0007669"/>
    <property type="project" value="UniProtKB-UniRule"/>
</dbReference>
<evidence type="ECO:0000256" key="2">
    <source>
        <dbReference type="ARBA" id="ARBA00022679"/>
    </source>
</evidence>
<name>A0A944MGR0_9GAMM</name>
<comment type="function">
    <text evidence="7">Adds poly(A) tail to the 3' end of many RNAs, which usually targets these RNAs for decay. Plays a significant role in the global control of gene expression, through influencing the rate of transcript degradation, and in the general RNA quality control.</text>
</comment>
<dbReference type="GO" id="GO:0003723">
    <property type="term" value="F:RNA binding"/>
    <property type="evidence" value="ECO:0007669"/>
    <property type="project" value="UniProtKB-UniRule"/>
</dbReference>
<keyword evidence="1 7" id="KW-0507">mRNA processing</keyword>
<feature type="compositionally biased region" description="Polar residues" evidence="9">
    <location>
        <begin position="419"/>
        <end position="430"/>
    </location>
</feature>
<keyword evidence="2 7" id="KW-0808">Transferase</keyword>
<dbReference type="SUPFAM" id="SSF81891">
    <property type="entry name" value="Poly A polymerase C-terminal region-like"/>
    <property type="match status" value="1"/>
</dbReference>
<dbReference type="EC" id="2.7.7.19" evidence="7"/>
<evidence type="ECO:0000259" key="10">
    <source>
        <dbReference type="Pfam" id="PF01743"/>
    </source>
</evidence>
<evidence type="ECO:0000256" key="9">
    <source>
        <dbReference type="SAM" id="MobiDB-lite"/>
    </source>
</evidence>
<sequence length="455" mass="52094">MKTKFSGLIRSSTPPDGSARQDAVTPTVIARDGHTISRANISRNAIRVLTRLNSTGHEAYLVGGGVRDLLLGREPKDFDVATSALPEEVKSVFRNCRLIGRRFRLAHVYFGREIIEVATFRSNKQAAEEGERHVENGMILRDNVYGTLEEDAQRRDFTINALYYNVSDFTVIDFADGMSDLRNGVIRLLGNVESRFREDPVRLLRAVRFAAKLGFIIDPETESPMQRLAPLLSEVPSARLYEEVLKLFLGGSALETFEKLRHYGLFGQLFPATEEALSHEDHDFPITFVNRGLANTDARLQQDKSVTPAFLFTVLLWEPVRLGYEALLEQQAQPIEALQTSAGDVLSEQTRHISIPKRFSYPMRDIWQLQPRFEQRQGKKPYRLLTHPRFRAAYDFLLLRAEAGEVETELAKWWTEFQQANSQQKQSMTDQGRRGRGRRRKRRSNKNKRKNPSDE</sequence>
<dbReference type="CDD" id="cd05398">
    <property type="entry name" value="NT_ClassII-CCAase"/>
    <property type="match status" value="1"/>
</dbReference>
<feature type="region of interest" description="Disordered" evidence="9">
    <location>
        <begin position="1"/>
        <end position="23"/>
    </location>
</feature>
<feature type="active site" evidence="7">
    <location>
        <position position="79"/>
    </location>
</feature>
<feature type="domain" description="tRNA nucleotidyltransferase/poly(A) polymerase RNA and SrmB- binding" evidence="12">
    <location>
        <begin position="214"/>
        <end position="276"/>
    </location>
</feature>
<organism evidence="13 14">
    <name type="scientific">Candidatus Thiodiazotropha taylori</name>
    <dbReference type="NCBI Taxonomy" id="2792791"/>
    <lineage>
        <taxon>Bacteria</taxon>
        <taxon>Pseudomonadati</taxon>
        <taxon>Pseudomonadota</taxon>
        <taxon>Gammaproteobacteria</taxon>
        <taxon>Chromatiales</taxon>
        <taxon>Sedimenticolaceae</taxon>
        <taxon>Candidatus Thiodiazotropha</taxon>
    </lineage>
</organism>
<dbReference type="Gene3D" id="3.30.460.10">
    <property type="entry name" value="Beta Polymerase, domain 2"/>
    <property type="match status" value="1"/>
</dbReference>
<dbReference type="SUPFAM" id="SSF81301">
    <property type="entry name" value="Nucleotidyltransferase"/>
    <property type="match status" value="1"/>
</dbReference>
<evidence type="ECO:0000256" key="8">
    <source>
        <dbReference type="RuleBase" id="RU003953"/>
    </source>
</evidence>
<feature type="compositionally biased region" description="Basic residues" evidence="9">
    <location>
        <begin position="434"/>
        <end position="455"/>
    </location>
</feature>
<dbReference type="Pfam" id="PF12627">
    <property type="entry name" value="PolyA_pol_RNAbd"/>
    <property type="match status" value="1"/>
</dbReference>
<keyword evidence="13" id="KW-0548">Nucleotidyltransferase</keyword>
<comment type="similarity">
    <text evidence="7 8">Belongs to the tRNA nucleotidyltransferase/poly(A) polymerase family.</text>
</comment>
<dbReference type="Pfam" id="PF12626">
    <property type="entry name" value="PolyA_pol_arg_C"/>
    <property type="match status" value="1"/>
</dbReference>
<dbReference type="NCBIfam" id="TIGR01942">
    <property type="entry name" value="pcnB"/>
    <property type="match status" value="1"/>
</dbReference>
<evidence type="ECO:0000256" key="5">
    <source>
        <dbReference type="ARBA" id="ARBA00022884"/>
    </source>
</evidence>
<evidence type="ECO:0000256" key="6">
    <source>
        <dbReference type="ARBA" id="ARBA00023163"/>
    </source>
</evidence>